<evidence type="ECO:0000313" key="2">
    <source>
        <dbReference type="Proteomes" id="UP000386575"/>
    </source>
</evidence>
<accession>A0A6A1TPD6</accession>
<name>A0A6A1TPD6_NEOGA</name>
<proteinExistence type="predicted"/>
<dbReference type="Proteomes" id="UP000386575">
    <property type="component" value="Unassembled WGS sequence"/>
</dbReference>
<organism evidence="1 2">
    <name type="scientific">Neorhizobium galegae</name>
    <name type="common">Rhizobium galegae</name>
    <dbReference type="NCBI Taxonomy" id="399"/>
    <lineage>
        <taxon>Bacteria</taxon>
        <taxon>Pseudomonadati</taxon>
        <taxon>Pseudomonadota</taxon>
        <taxon>Alphaproteobacteria</taxon>
        <taxon>Hyphomicrobiales</taxon>
        <taxon>Rhizobiaceae</taxon>
        <taxon>Rhizobium/Agrobacterium group</taxon>
        <taxon>Neorhizobium</taxon>
    </lineage>
</organism>
<evidence type="ECO:0000313" key="1">
    <source>
        <dbReference type="EMBL" id="KAB1086512.1"/>
    </source>
</evidence>
<dbReference type="AlphaFoldDB" id="A0A6A1TPD6"/>
<dbReference type="EMBL" id="VZUL01000002">
    <property type="protein sequence ID" value="KAB1086512.1"/>
    <property type="molecule type" value="Genomic_DNA"/>
</dbReference>
<dbReference type="Pfam" id="PF09926">
    <property type="entry name" value="DUF2158"/>
    <property type="match status" value="1"/>
</dbReference>
<reference evidence="1 2" key="1">
    <citation type="submission" date="2019-09" db="EMBL/GenBank/DDBJ databases">
        <title>Genome sequencing of Ng87 strain.</title>
        <authorList>
            <person name="Karasev E.S."/>
            <person name="Andronov E."/>
        </authorList>
    </citation>
    <scope>NUCLEOTIDE SEQUENCE [LARGE SCALE GENOMIC DNA]</scope>
    <source>
        <strain evidence="1 2">Ng87</strain>
    </source>
</reference>
<comment type="caution">
    <text evidence="1">The sequence shown here is derived from an EMBL/GenBank/DDBJ whole genome shotgun (WGS) entry which is preliminary data.</text>
</comment>
<dbReference type="InterPro" id="IPR019226">
    <property type="entry name" value="DUF2158"/>
</dbReference>
<protein>
    <submittedName>
        <fullName evidence="1">DUF2158 domain-containing protein</fullName>
    </submittedName>
</protein>
<gene>
    <name evidence="1" type="ORF">F4V91_08775</name>
</gene>
<sequence>MSQSNLPTIRNNKRLPMTTEADFIVGDEVQHRTGGAKMIYTGKSQLGEAICEWFDGQRRHQETFAFIALKKYVAPSRSGPSVLVV</sequence>